<protein>
    <recommendedName>
        <fullName evidence="2 7">DNA repair protein RecO</fullName>
    </recommendedName>
    <alternativeName>
        <fullName evidence="6 7">Recombination protein O</fullName>
    </alternativeName>
</protein>
<dbReference type="EMBL" id="DF967972">
    <property type="protein sequence ID" value="GAP12276.1"/>
    <property type="molecule type" value="Genomic_DNA"/>
</dbReference>
<dbReference type="AlphaFoldDB" id="A0A0S7BC70"/>
<dbReference type="Pfam" id="PF02565">
    <property type="entry name" value="RecO_C"/>
    <property type="match status" value="1"/>
</dbReference>
<reference evidence="9" key="1">
    <citation type="submission" date="2015-07" db="EMBL/GenBank/DDBJ databases">
        <title>Draft Genome Sequences of Anaerolinea thermolimosa IMO-1, Bellilinea caldifistulae GOMI-1, Leptolinea tardivitalis YMTK-2, Levilinea saccharolytica KIBI-1,Longilinea arvoryzae KOME-1, Previously Described as Members of the Anaerolineaceae (Chloroflexi).</title>
        <authorList>
            <person name="Sekiguchi Y."/>
            <person name="Ohashi A."/>
            <person name="Matsuura N."/>
            <person name="Tourlousse M.D."/>
        </authorList>
    </citation>
    <scope>NUCLEOTIDE SEQUENCE [LARGE SCALE GENOMIC DNA]</scope>
    <source>
        <strain evidence="9">KOME-1</strain>
    </source>
</reference>
<dbReference type="PANTHER" id="PTHR33991">
    <property type="entry name" value="DNA REPAIR PROTEIN RECO"/>
    <property type="match status" value="1"/>
</dbReference>
<gene>
    <name evidence="7" type="primary">recO</name>
    <name evidence="9" type="ORF">LARV_00007</name>
</gene>
<evidence type="ECO:0000256" key="2">
    <source>
        <dbReference type="ARBA" id="ARBA00021310"/>
    </source>
</evidence>
<dbReference type="InterPro" id="IPR037278">
    <property type="entry name" value="ARFGAP/RecO"/>
</dbReference>
<keyword evidence="5 7" id="KW-0234">DNA repair</keyword>
<dbReference type="InterPro" id="IPR022572">
    <property type="entry name" value="DNA_rep/recomb_RecO_N"/>
</dbReference>
<evidence type="ECO:0000256" key="6">
    <source>
        <dbReference type="ARBA" id="ARBA00033409"/>
    </source>
</evidence>
<evidence type="ECO:0000313" key="9">
    <source>
        <dbReference type="EMBL" id="GAP12276.1"/>
    </source>
</evidence>
<comment type="similarity">
    <text evidence="1 7">Belongs to the RecO family.</text>
</comment>
<dbReference type="RefSeq" id="WP_075071719.1">
    <property type="nucleotide sequence ID" value="NZ_DF967972.1"/>
</dbReference>
<evidence type="ECO:0000256" key="3">
    <source>
        <dbReference type="ARBA" id="ARBA00022763"/>
    </source>
</evidence>
<evidence type="ECO:0000256" key="5">
    <source>
        <dbReference type="ARBA" id="ARBA00023204"/>
    </source>
</evidence>
<dbReference type="InterPro" id="IPR042242">
    <property type="entry name" value="RecO_C"/>
</dbReference>
<dbReference type="InterPro" id="IPR003717">
    <property type="entry name" value="RecO"/>
</dbReference>
<keyword evidence="4 7" id="KW-0233">DNA recombination</keyword>
<dbReference type="Gene3D" id="1.20.1440.120">
    <property type="entry name" value="Recombination protein O, C-terminal domain"/>
    <property type="match status" value="1"/>
</dbReference>
<dbReference type="Proteomes" id="UP000055060">
    <property type="component" value="Unassembled WGS sequence"/>
</dbReference>
<keyword evidence="10" id="KW-1185">Reference proteome</keyword>
<feature type="domain" description="DNA replication/recombination mediator RecO N-terminal" evidence="8">
    <location>
        <begin position="9"/>
        <end position="83"/>
    </location>
</feature>
<organism evidence="9">
    <name type="scientific">Longilinea arvoryzae</name>
    <dbReference type="NCBI Taxonomy" id="360412"/>
    <lineage>
        <taxon>Bacteria</taxon>
        <taxon>Bacillati</taxon>
        <taxon>Chloroflexota</taxon>
        <taxon>Anaerolineae</taxon>
        <taxon>Anaerolineales</taxon>
        <taxon>Anaerolineaceae</taxon>
        <taxon>Longilinea</taxon>
    </lineage>
</organism>
<keyword evidence="3 7" id="KW-0227">DNA damage</keyword>
<name>A0A0S7BC70_9CHLR</name>
<dbReference type="Gene3D" id="2.40.50.140">
    <property type="entry name" value="Nucleic acid-binding proteins"/>
    <property type="match status" value="1"/>
</dbReference>
<dbReference type="Pfam" id="PF11967">
    <property type="entry name" value="RecO_N"/>
    <property type="match status" value="1"/>
</dbReference>
<sequence length="253" mass="29185">MSRLPHSQRVEAVVLRHSDWGEADRMLTLFTRELGKLRVVAKGVRRLRSRKAGHLEPFTRVALMLARGRDIWIVTQADTLDAFLPLRDNLERTAYAAYVSELLDRFTYEEGENSSLYRLYVEGLERVATLEDPVPAIRYYEVRLLDLLGFRPELQHCVRCGNEIQPEAQFFSALLGGVVCPRCGIDTAEARPVSLQALKFLRHYQRSSYADATRVRLPDAVRPELEALMQYYLTYLLERGLNSPAFLREVQRK</sequence>
<evidence type="ECO:0000256" key="7">
    <source>
        <dbReference type="HAMAP-Rule" id="MF_00201"/>
    </source>
</evidence>
<dbReference type="SUPFAM" id="SSF50249">
    <property type="entry name" value="Nucleic acid-binding proteins"/>
    <property type="match status" value="1"/>
</dbReference>
<dbReference type="STRING" id="360412.LARV_00007"/>
<dbReference type="GO" id="GO:0043590">
    <property type="term" value="C:bacterial nucleoid"/>
    <property type="evidence" value="ECO:0007669"/>
    <property type="project" value="TreeGrafter"/>
</dbReference>
<evidence type="ECO:0000256" key="4">
    <source>
        <dbReference type="ARBA" id="ARBA00023172"/>
    </source>
</evidence>
<evidence type="ECO:0000259" key="8">
    <source>
        <dbReference type="Pfam" id="PF11967"/>
    </source>
</evidence>
<accession>A0A0S7BC70</accession>
<evidence type="ECO:0000313" key="10">
    <source>
        <dbReference type="Proteomes" id="UP000055060"/>
    </source>
</evidence>
<proteinExistence type="inferred from homology"/>
<dbReference type="GO" id="GO:0006302">
    <property type="term" value="P:double-strand break repair"/>
    <property type="evidence" value="ECO:0007669"/>
    <property type="project" value="TreeGrafter"/>
</dbReference>
<dbReference type="PANTHER" id="PTHR33991:SF1">
    <property type="entry name" value="DNA REPAIR PROTEIN RECO"/>
    <property type="match status" value="1"/>
</dbReference>
<dbReference type="InterPro" id="IPR012340">
    <property type="entry name" value="NA-bd_OB-fold"/>
</dbReference>
<dbReference type="SUPFAM" id="SSF57863">
    <property type="entry name" value="ArfGap/RecO-like zinc finger"/>
    <property type="match status" value="1"/>
</dbReference>
<evidence type="ECO:0000256" key="1">
    <source>
        <dbReference type="ARBA" id="ARBA00007452"/>
    </source>
</evidence>
<comment type="function">
    <text evidence="7">Involved in DNA repair and RecF pathway recombination.</text>
</comment>
<dbReference type="HAMAP" id="MF_00201">
    <property type="entry name" value="RecO"/>
    <property type="match status" value="1"/>
</dbReference>
<dbReference type="NCBIfam" id="TIGR00613">
    <property type="entry name" value="reco"/>
    <property type="match status" value="1"/>
</dbReference>
<dbReference type="GO" id="GO:0006310">
    <property type="term" value="P:DNA recombination"/>
    <property type="evidence" value="ECO:0007669"/>
    <property type="project" value="UniProtKB-UniRule"/>
</dbReference>
<dbReference type="OrthoDB" id="9797083at2"/>